<proteinExistence type="predicted"/>
<feature type="compositionally biased region" description="Basic and acidic residues" evidence="1">
    <location>
        <begin position="72"/>
        <end position="108"/>
    </location>
</feature>
<sequence>MNVKFRQKRKLMTNETCCSFPRNKIKTTKSSSRKLQAVSCRRRRSRRGDLAVLEPVGGSVVGVREVVGGVHAEEDVVDEHGGRADAEAHVRRGAERAHQEEVGGDRHGRQPRHERHAVH</sequence>
<name>J3MET5_ORYBR</name>
<dbReference type="HOGENOM" id="CLU_2067452_0_0_1"/>
<evidence type="ECO:0000256" key="1">
    <source>
        <dbReference type="SAM" id="MobiDB-lite"/>
    </source>
</evidence>
<dbReference type="Proteomes" id="UP000006038">
    <property type="component" value="Chromosome 6"/>
</dbReference>
<evidence type="ECO:0000313" key="2">
    <source>
        <dbReference type="EnsemblPlants" id="OB06G25290.1"/>
    </source>
</evidence>
<dbReference type="EnsemblPlants" id="OB06G25290.1">
    <property type="protein sequence ID" value="OB06G25290.1"/>
    <property type="gene ID" value="OB06G25290"/>
</dbReference>
<keyword evidence="3" id="KW-1185">Reference proteome</keyword>
<reference evidence="2" key="2">
    <citation type="submission" date="2013-04" db="UniProtKB">
        <authorList>
            <consortium name="EnsemblPlants"/>
        </authorList>
    </citation>
    <scope>IDENTIFICATION</scope>
</reference>
<dbReference type="AlphaFoldDB" id="J3MET5"/>
<protein>
    <submittedName>
        <fullName evidence="2">Uncharacterized protein</fullName>
    </submittedName>
</protein>
<accession>J3MET5</accession>
<dbReference type="Gramene" id="OB06G25290.1">
    <property type="protein sequence ID" value="OB06G25290.1"/>
    <property type="gene ID" value="OB06G25290"/>
</dbReference>
<organism evidence="2">
    <name type="scientific">Oryza brachyantha</name>
    <name type="common">malo sina</name>
    <dbReference type="NCBI Taxonomy" id="4533"/>
    <lineage>
        <taxon>Eukaryota</taxon>
        <taxon>Viridiplantae</taxon>
        <taxon>Streptophyta</taxon>
        <taxon>Embryophyta</taxon>
        <taxon>Tracheophyta</taxon>
        <taxon>Spermatophyta</taxon>
        <taxon>Magnoliopsida</taxon>
        <taxon>Liliopsida</taxon>
        <taxon>Poales</taxon>
        <taxon>Poaceae</taxon>
        <taxon>BOP clade</taxon>
        <taxon>Oryzoideae</taxon>
        <taxon>Oryzeae</taxon>
        <taxon>Oryzinae</taxon>
        <taxon>Oryza</taxon>
    </lineage>
</organism>
<evidence type="ECO:0000313" key="3">
    <source>
        <dbReference type="Proteomes" id="UP000006038"/>
    </source>
</evidence>
<reference evidence="2" key="1">
    <citation type="journal article" date="2013" name="Nat. Commun.">
        <title>Whole-genome sequencing of Oryza brachyantha reveals mechanisms underlying Oryza genome evolution.</title>
        <authorList>
            <person name="Chen J."/>
            <person name="Huang Q."/>
            <person name="Gao D."/>
            <person name="Wang J."/>
            <person name="Lang Y."/>
            <person name="Liu T."/>
            <person name="Li B."/>
            <person name="Bai Z."/>
            <person name="Luis Goicoechea J."/>
            <person name="Liang C."/>
            <person name="Chen C."/>
            <person name="Zhang W."/>
            <person name="Sun S."/>
            <person name="Liao Y."/>
            <person name="Zhang X."/>
            <person name="Yang L."/>
            <person name="Song C."/>
            <person name="Wang M."/>
            <person name="Shi J."/>
            <person name="Liu G."/>
            <person name="Liu J."/>
            <person name="Zhou H."/>
            <person name="Zhou W."/>
            <person name="Yu Q."/>
            <person name="An N."/>
            <person name="Chen Y."/>
            <person name="Cai Q."/>
            <person name="Wang B."/>
            <person name="Liu B."/>
            <person name="Min J."/>
            <person name="Huang Y."/>
            <person name="Wu H."/>
            <person name="Li Z."/>
            <person name="Zhang Y."/>
            <person name="Yin Y."/>
            <person name="Song W."/>
            <person name="Jiang J."/>
            <person name="Jackson S.A."/>
            <person name="Wing R.A."/>
            <person name="Wang J."/>
            <person name="Chen M."/>
        </authorList>
    </citation>
    <scope>NUCLEOTIDE SEQUENCE [LARGE SCALE GENOMIC DNA]</scope>
    <source>
        <strain evidence="2">cv. IRGC 101232</strain>
    </source>
</reference>
<feature type="region of interest" description="Disordered" evidence="1">
    <location>
        <begin position="72"/>
        <end position="119"/>
    </location>
</feature>
<feature type="compositionally biased region" description="Basic residues" evidence="1">
    <location>
        <begin position="109"/>
        <end position="119"/>
    </location>
</feature>